<reference evidence="1" key="1">
    <citation type="journal article" date="2020" name="Stud. Mycol.">
        <title>101 Dothideomycetes genomes: a test case for predicting lifestyles and emergence of pathogens.</title>
        <authorList>
            <person name="Haridas S."/>
            <person name="Albert R."/>
            <person name="Binder M."/>
            <person name="Bloem J."/>
            <person name="Labutti K."/>
            <person name="Salamov A."/>
            <person name="Andreopoulos B."/>
            <person name="Baker S."/>
            <person name="Barry K."/>
            <person name="Bills G."/>
            <person name="Bluhm B."/>
            <person name="Cannon C."/>
            <person name="Castanera R."/>
            <person name="Culley D."/>
            <person name="Daum C."/>
            <person name="Ezra D."/>
            <person name="Gonzalez J."/>
            <person name="Henrissat B."/>
            <person name="Kuo A."/>
            <person name="Liang C."/>
            <person name="Lipzen A."/>
            <person name="Lutzoni F."/>
            <person name="Magnuson J."/>
            <person name="Mondo S."/>
            <person name="Nolan M."/>
            <person name="Ohm R."/>
            <person name="Pangilinan J."/>
            <person name="Park H.-J."/>
            <person name="Ramirez L."/>
            <person name="Alfaro M."/>
            <person name="Sun H."/>
            <person name="Tritt A."/>
            <person name="Yoshinaga Y."/>
            <person name="Zwiers L.-H."/>
            <person name="Turgeon B."/>
            <person name="Goodwin S."/>
            <person name="Spatafora J."/>
            <person name="Crous P."/>
            <person name="Grigoriev I."/>
        </authorList>
    </citation>
    <scope>NUCLEOTIDE SEQUENCE</scope>
    <source>
        <strain evidence="1">CBS 113389</strain>
    </source>
</reference>
<dbReference type="RefSeq" id="XP_033589430.1">
    <property type="nucleotide sequence ID" value="XM_033729470.1"/>
</dbReference>
<dbReference type="GeneID" id="54470472"/>
<name>A0A6A6PRY1_9PEZI</name>
<dbReference type="AlphaFoldDB" id="A0A6A6PRY1"/>
<gene>
    <name evidence="1" type="ORF">BDY17DRAFT_136228</name>
</gene>
<organism evidence="1 2">
    <name type="scientific">Neohortaea acidophila</name>
    <dbReference type="NCBI Taxonomy" id="245834"/>
    <lineage>
        <taxon>Eukaryota</taxon>
        <taxon>Fungi</taxon>
        <taxon>Dikarya</taxon>
        <taxon>Ascomycota</taxon>
        <taxon>Pezizomycotina</taxon>
        <taxon>Dothideomycetes</taxon>
        <taxon>Dothideomycetidae</taxon>
        <taxon>Mycosphaerellales</taxon>
        <taxon>Teratosphaeriaceae</taxon>
        <taxon>Neohortaea</taxon>
    </lineage>
</organism>
<proteinExistence type="predicted"/>
<sequence>MSCLDRAPSRRLPSLRSCASNNGGDFNMKRISVCYSPSSPYHLRLCILPSFRHLYGHCHHDSFTVDDRAPLQHRLFPRLAAVLPQPSPRIPSITNDATPLENKRFPVFNQFLTDPSLALTLRSLHQLRQSRSWRDEITRFVADVQSRFGVSQHSAPATSPPRMGIVAEDVVRKS</sequence>
<evidence type="ECO:0000313" key="2">
    <source>
        <dbReference type="Proteomes" id="UP000799767"/>
    </source>
</evidence>
<protein>
    <submittedName>
        <fullName evidence="1">Uncharacterized protein</fullName>
    </submittedName>
</protein>
<accession>A0A6A6PRY1</accession>
<dbReference type="EMBL" id="MU001635">
    <property type="protein sequence ID" value="KAF2482860.1"/>
    <property type="molecule type" value="Genomic_DNA"/>
</dbReference>
<keyword evidence="2" id="KW-1185">Reference proteome</keyword>
<dbReference type="Proteomes" id="UP000799767">
    <property type="component" value="Unassembled WGS sequence"/>
</dbReference>
<evidence type="ECO:0000313" key="1">
    <source>
        <dbReference type="EMBL" id="KAF2482860.1"/>
    </source>
</evidence>